<gene>
    <name evidence="1" type="ORF">B0I33_1148</name>
</gene>
<protein>
    <recommendedName>
        <fullName evidence="3">DUF559 domain-containing protein</fullName>
    </recommendedName>
</protein>
<keyword evidence="2" id="KW-1185">Reference proteome</keyword>
<sequence>MITGIEAARLHGVRHLPSDSRVHVLIPHDRRVATRGFAVVERTIHPPEPETVDGLPVAPLARALIDAAHRMDSLNDIRAMIADAVQRELCHPRDLRHELEQGTTIGSALPRIVVEEMDRGIRSAAEAWAARVARRSTLPEPQWNVEIHDEFGTVLGIVDAWWPEAGLAWEIDSLDFHLNPNDYERTVRKHSRLTAAGVVVMHTLPTRLRRNPQGVIAELRAAYAQARSRPPPNVRARLWRPAA</sequence>
<organism evidence="1 2">
    <name type="scientific">Prauserella shujinwangii</name>
    <dbReference type="NCBI Taxonomy" id="1453103"/>
    <lineage>
        <taxon>Bacteria</taxon>
        <taxon>Bacillati</taxon>
        <taxon>Actinomycetota</taxon>
        <taxon>Actinomycetes</taxon>
        <taxon>Pseudonocardiales</taxon>
        <taxon>Pseudonocardiaceae</taxon>
        <taxon>Prauserella</taxon>
    </lineage>
</organism>
<dbReference type="EMBL" id="PVNH01000014">
    <property type="protein sequence ID" value="PRX43551.1"/>
    <property type="molecule type" value="Genomic_DNA"/>
</dbReference>
<comment type="caution">
    <text evidence="1">The sequence shown here is derived from an EMBL/GenBank/DDBJ whole genome shotgun (WGS) entry which is preliminary data.</text>
</comment>
<evidence type="ECO:0000313" key="2">
    <source>
        <dbReference type="Proteomes" id="UP000238362"/>
    </source>
</evidence>
<dbReference type="Proteomes" id="UP000238362">
    <property type="component" value="Unassembled WGS sequence"/>
</dbReference>
<proteinExistence type="predicted"/>
<name>A0A2T0LKQ8_9PSEU</name>
<evidence type="ECO:0008006" key="3">
    <source>
        <dbReference type="Google" id="ProtNLM"/>
    </source>
</evidence>
<accession>A0A2T0LKQ8</accession>
<reference evidence="1 2" key="1">
    <citation type="submission" date="2018-03" db="EMBL/GenBank/DDBJ databases">
        <title>Genomic Encyclopedia of Type Strains, Phase III (KMG-III): the genomes of soil and plant-associated and newly described type strains.</title>
        <authorList>
            <person name="Whitman W."/>
        </authorList>
    </citation>
    <scope>NUCLEOTIDE SEQUENCE [LARGE SCALE GENOMIC DNA]</scope>
    <source>
        <strain evidence="1 2">CGMCC 4.7125</strain>
    </source>
</reference>
<evidence type="ECO:0000313" key="1">
    <source>
        <dbReference type="EMBL" id="PRX43551.1"/>
    </source>
</evidence>
<dbReference type="AlphaFoldDB" id="A0A2T0LKQ8"/>